<dbReference type="Proteomes" id="UP000231638">
    <property type="component" value="Unassembled WGS sequence"/>
</dbReference>
<dbReference type="EMBL" id="DLUG01000173">
    <property type="protein sequence ID" value="DAB36124.1"/>
    <property type="molecule type" value="Genomic_DNA"/>
</dbReference>
<evidence type="ECO:0000313" key="2">
    <source>
        <dbReference type="Proteomes" id="UP000231638"/>
    </source>
</evidence>
<accession>A0A2D3WEH7</accession>
<gene>
    <name evidence="1" type="ORF">CFH80_06495</name>
</gene>
<proteinExistence type="predicted"/>
<dbReference type="InterPro" id="IPR019600">
    <property type="entry name" value="Hemin_uptake_protein_HemP"/>
</dbReference>
<evidence type="ECO:0000313" key="1">
    <source>
        <dbReference type="EMBL" id="DAB36124.1"/>
    </source>
</evidence>
<dbReference type="Pfam" id="PF10636">
    <property type="entry name" value="hemP"/>
    <property type="match status" value="1"/>
</dbReference>
<dbReference type="Gene3D" id="2.10.70.10">
    <property type="entry name" value="Complement Module, domain 1"/>
    <property type="match status" value="1"/>
</dbReference>
<evidence type="ECO:0008006" key="3">
    <source>
        <dbReference type="Google" id="ProtNLM"/>
    </source>
</evidence>
<sequence length="43" mass="4905">MNDDALKIDSKELFKEGNTVQIVHNGSVYTLRITKDNKLILTK</sequence>
<comment type="caution">
    <text evidence="1">The sequence shown here is derived from an EMBL/GenBank/DDBJ whole genome shotgun (WGS) entry which is preliminary data.</text>
</comment>
<reference evidence="1 2" key="1">
    <citation type="journal article" date="2017" name="Front. Microbiol.">
        <title>Comparative Genomic Analysis of the Class Epsilonproteobacteria and Proposed Reclassification to Epsilonbacteraeota (phyl. nov.).</title>
        <authorList>
            <person name="Waite D.W."/>
            <person name="Vanwonterghem I."/>
            <person name="Rinke C."/>
            <person name="Parks D.H."/>
            <person name="Zhang Y."/>
            <person name="Takai K."/>
            <person name="Sievert S.M."/>
            <person name="Simon J."/>
            <person name="Campbell B.J."/>
            <person name="Hanson T.E."/>
            <person name="Woyke T."/>
            <person name="Klotz M.G."/>
            <person name="Hugenholtz P."/>
        </authorList>
    </citation>
    <scope>NUCLEOTIDE SEQUENCE [LARGE SCALE GENOMIC DNA]</scope>
    <source>
        <strain evidence="1">UBA11420</strain>
    </source>
</reference>
<dbReference type="AlphaFoldDB" id="A0A2D3WEH7"/>
<organism evidence="1 2">
    <name type="scientific">Sulfurospirillum cavolei</name>
    <dbReference type="NCBI Taxonomy" id="366522"/>
    <lineage>
        <taxon>Bacteria</taxon>
        <taxon>Pseudomonadati</taxon>
        <taxon>Campylobacterota</taxon>
        <taxon>Epsilonproteobacteria</taxon>
        <taxon>Campylobacterales</taxon>
        <taxon>Sulfurospirillaceae</taxon>
        <taxon>Sulfurospirillum</taxon>
    </lineage>
</organism>
<name>A0A2D3WEH7_9BACT</name>
<protein>
    <recommendedName>
        <fullName evidence="3">Hemin uptake protein HemP</fullName>
    </recommendedName>
</protein>